<comment type="similarity">
    <text evidence="3">Belongs to the acetyltransferase family. RimJ subfamily.</text>
</comment>
<dbReference type="Pfam" id="PF13302">
    <property type="entry name" value="Acetyltransf_3"/>
    <property type="match status" value="1"/>
</dbReference>
<sequence length="194" mass="22197">MVFLKSMTRPEVAPLVRGRGVYLRGPMMSDYGEWAELRTRSRAFLTPWEPTWPADDLTRAAFRRRLRRYMRDVREDAAYPFFIFRAEDDALVGGCTISNVQRGVQQSCALGYWAGEPYAGNGYVTAAVKALMPFVFDELRLHRVQAACLIDNERSKAVLRKCGFKEEGIAREYLKINGQWHDHAVFALLSGDPR</sequence>
<dbReference type="PANTHER" id="PTHR43792:SF8">
    <property type="entry name" value="[RIBOSOMAL PROTEIN US5]-ALANINE N-ACETYLTRANSFERASE"/>
    <property type="match status" value="1"/>
</dbReference>
<dbReference type="eggNOG" id="COG1670">
    <property type="taxonomic scope" value="Bacteria"/>
</dbReference>
<feature type="domain" description="N-acetyltransferase" evidence="4">
    <location>
        <begin position="35"/>
        <end position="192"/>
    </location>
</feature>
<gene>
    <name evidence="5" type="ORF">M2A_1522</name>
</gene>
<keyword evidence="1 5" id="KW-0808">Transferase</keyword>
<dbReference type="PANTHER" id="PTHR43792">
    <property type="entry name" value="GNAT FAMILY, PUTATIVE (AFU_ORTHOLOGUE AFUA_3G00765)-RELATED-RELATED"/>
    <property type="match status" value="1"/>
</dbReference>
<comment type="caution">
    <text evidence="5">The sequence shown here is derived from an EMBL/GenBank/DDBJ whole genome shotgun (WGS) entry which is preliminary data.</text>
</comment>
<dbReference type="SUPFAM" id="SSF55729">
    <property type="entry name" value="Acyl-CoA N-acyltransferases (Nat)"/>
    <property type="match status" value="1"/>
</dbReference>
<keyword evidence="6" id="KW-1185">Reference proteome</keyword>
<keyword evidence="2" id="KW-0012">Acyltransferase</keyword>
<protein>
    <submittedName>
        <fullName evidence="5">GCN5-like N-acetyltransferase</fullName>
    </submittedName>
</protein>
<dbReference type="InterPro" id="IPR016181">
    <property type="entry name" value="Acyl_CoA_acyltransferase"/>
</dbReference>
<evidence type="ECO:0000259" key="4">
    <source>
        <dbReference type="PROSITE" id="PS51186"/>
    </source>
</evidence>
<dbReference type="InterPro" id="IPR000182">
    <property type="entry name" value="GNAT_dom"/>
</dbReference>
<dbReference type="EMBL" id="BBIO01000006">
    <property type="protein sequence ID" value="GAK45023.1"/>
    <property type="molecule type" value="Genomic_DNA"/>
</dbReference>
<reference evidence="5 6" key="1">
    <citation type="submission" date="2014-07" db="EMBL/GenBank/DDBJ databases">
        <title>Tepidicaulis marinum gen. nov., sp. nov., a novel marine bacterium denitrifying nitrate to nitrous oxide strictly under microaerobic conditions.</title>
        <authorList>
            <person name="Takeuchi M."/>
            <person name="Yamagishi T."/>
            <person name="Kamagata Y."/>
            <person name="Oshima K."/>
            <person name="Hattori M."/>
            <person name="Katayama T."/>
            <person name="Hanada S."/>
            <person name="Tamaki H."/>
            <person name="Marumo K."/>
            <person name="Maeda H."/>
            <person name="Nedachi M."/>
            <person name="Iwasaki W."/>
            <person name="Suwa Y."/>
            <person name="Sakata S."/>
        </authorList>
    </citation>
    <scope>NUCLEOTIDE SEQUENCE [LARGE SCALE GENOMIC DNA]</scope>
    <source>
        <strain evidence="5 6">MA2</strain>
    </source>
</reference>
<organism evidence="5 6">
    <name type="scientific">Tepidicaulis marinus</name>
    <dbReference type="NCBI Taxonomy" id="1333998"/>
    <lineage>
        <taxon>Bacteria</taxon>
        <taxon>Pseudomonadati</taxon>
        <taxon>Pseudomonadota</taxon>
        <taxon>Alphaproteobacteria</taxon>
        <taxon>Hyphomicrobiales</taxon>
        <taxon>Parvibaculaceae</taxon>
        <taxon>Tepidicaulis</taxon>
    </lineage>
</organism>
<dbReference type="Gene3D" id="3.40.630.30">
    <property type="match status" value="1"/>
</dbReference>
<dbReference type="GO" id="GO:0008999">
    <property type="term" value="F:protein-N-terminal-alanine acetyltransferase activity"/>
    <property type="evidence" value="ECO:0007669"/>
    <property type="project" value="TreeGrafter"/>
</dbReference>
<dbReference type="PROSITE" id="PS51186">
    <property type="entry name" value="GNAT"/>
    <property type="match status" value="1"/>
</dbReference>
<evidence type="ECO:0000313" key="6">
    <source>
        <dbReference type="Proteomes" id="UP000028702"/>
    </source>
</evidence>
<evidence type="ECO:0000256" key="2">
    <source>
        <dbReference type="ARBA" id="ARBA00023315"/>
    </source>
</evidence>
<proteinExistence type="inferred from homology"/>
<dbReference type="GO" id="GO:0005737">
    <property type="term" value="C:cytoplasm"/>
    <property type="evidence" value="ECO:0007669"/>
    <property type="project" value="TreeGrafter"/>
</dbReference>
<evidence type="ECO:0000256" key="1">
    <source>
        <dbReference type="ARBA" id="ARBA00022679"/>
    </source>
</evidence>
<dbReference type="Proteomes" id="UP000028702">
    <property type="component" value="Unassembled WGS sequence"/>
</dbReference>
<evidence type="ECO:0000313" key="5">
    <source>
        <dbReference type="EMBL" id="GAK45023.1"/>
    </source>
</evidence>
<accession>A0A081BAF5</accession>
<dbReference type="AlphaFoldDB" id="A0A081BAF5"/>
<evidence type="ECO:0000256" key="3">
    <source>
        <dbReference type="ARBA" id="ARBA00038502"/>
    </source>
</evidence>
<dbReference type="STRING" id="1333998.M2A_1522"/>
<name>A0A081BAF5_9HYPH</name>
<dbReference type="InterPro" id="IPR051531">
    <property type="entry name" value="N-acetyltransferase"/>
</dbReference>